<dbReference type="SUPFAM" id="SSF49899">
    <property type="entry name" value="Concanavalin A-like lectins/glucanases"/>
    <property type="match status" value="1"/>
</dbReference>
<dbReference type="SMART" id="SM00908">
    <property type="entry name" value="Gal-bind_lectin"/>
    <property type="match status" value="1"/>
</dbReference>
<evidence type="ECO:0000313" key="5">
    <source>
        <dbReference type="Proteomes" id="UP000038040"/>
    </source>
</evidence>
<keyword evidence="1 2" id="KW-0430">Lectin</keyword>
<dbReference type="OrthoDB" id="6251307at2759"/>
<dbReference type="InterPro" id="IPR001079">
    <property type="entry name" value="Galectin_CRD"/>
</dbReference>
<reference evidence="4 6" key="2">
    <citation type="submission" date="2018-11" db="EMBL/GenBank/DDBJ databases">
        <authorList>
            <consortium name="Pathogen Informatics"/>
        </authorList>
    </citation>
    <scope>NUCLEOTIDE SEQUENCE [LARGE SCALE GENOMIC DNA]</scope>
</reference>
<dbReference type="InterPro" id="IPR044156">
    <property type="entry name" value="Galectin-like"/>
</dbReference>
<dbReference type="InterPro" id="IPR013320">
    <property type="entry name" value="ConA-like_dom_sf"/>
</dbReference>
<feature type="domain" description="Galectin" evidence="3">
    <location>
        <begin position="1"/>
        <end position="136"/>
    </location>
</feature>
<proteinExistence type="predicted"/>
<evidence type="ECO:0000313" key="4">
    <source>
        <dbReference type="EMBL" id="VDN53900.1"/>
    </source>
</evidence>
<dbReference type="WBParaSite" id="DME_0001040801-mRNA-1">
    <property type="protein sequence ID" value="DME_0001040801-mRNA-1"/>
    <property type="gene ID" value="DME_0001040801"/>
</dbReference>
<dbReference type="CDD" id="cd00070">
    <property type="entry name" value="GLECT"/>
    <property type="match status" value="1"/>
</dbReference>
<evidence type="ECO:0000313" key="6">
    <source>
        <dbReference type="Proteomes" id="UP000274756"/>
    </source>
</evidence>
<gene>
    <name evidence="4" type="ORF">DME_LOCUS3873</name>
</gene>
<protein>
    <recommendedName>
        <fullName evidence="2">Galectin</fullName>
    </recommendedName>
</protein>
<dbReference type="Proteomes" id="UP000038040">
    <property type="component" value="Unplaced"/>
</dbReference>
<dbReference type="SMART" id="SM00276">
    <property type="entry name" value="GLECT"/>
    <property type="match status" value="1"/>
</dbReference>
<sequence>MKDTECFIPSLSIRGFQLATQFRTSSVRFFWISVDIMNSIHTSDGKRTAKFRKLKIFDTQIVLNSLINNTWGVEERYCNVFKEGSPFTIRILALMQYYKIAVNGRHLCDYLHRLNLNSVNSIFIGGNVSIDYIQIEGDVCF</sequence>
<keyword evidence="6" id="KW-1185">Reference proteome</keyword>
<dbReference type="Proteomes" id="UP000274756">
    <property type="component" value="Unassembled WGS sequence"/>
</dbReference>
<evidence type="ECO:0000259" key="3">
    <source>
        <dbReference type="PROSITE" id="PS51304"/>
    </source>
</evidence>
<dbReference type="EMBL" id="UYYG01000205">
    <property type="protein sequence ID" value="VDN53900.1"/>
    <property type="molecule type" value="Genomic_DNA"/>
</dbReference>
<dbReference type="GO" id="GO:0016936">
    <property type="term" value="F:galactoside binding"/>
    <property type="evidence" value="ECO:0007669"/>
    <property type="project" value="TreeGrafter"/>
</dbReference>
<name>A0A0N4UQV2_DRAME</name>
<evidence type="ECO:0000256" key="2">
    <source>
        <dbReference type="RuleBase" id="RU102079"/>
    </source>
</evidence>
<evidence type="ECO:0000256" key="1">
    <source>
        <dbReference type="ARBA" id="ARBA00022734"/>
    </source>
</evidence>
<reference evidence="7" key="1">
    <citation type="submission" date="2017-02" db="UniProtKB">
        <authorList>
            <consortium name="WormBaseParasite"/>
        </authorList>
    </citation>
    <scope>IDENTIFICATION</scope>
</reference>
<organism evidence="5 7">
    <name type="scientific">Dracunculus medinensis</name>
    <name type="common">Guinea worm</name>
    <dbReference type="NCBI Taxonomy" id="318479"/>
    <lineage>
        <taxon>Eukaryota</taxon>
        <taxon>Metazoa</taxon>
        <taxon>Ecdysozoa</taxon>
        <taxon>Nematoda</taxon>
        <taxon>Chromadorea</taxon>
        <taxon>Rhabditida</taxon>
        <taxon>Spirurina</taxon>
        <taxon>Dracunculoidea</taxon>
        <taxon>Dracunculidae</taxon>
        <taxon>Dracunculus</taxon>
    </lineage>
</organism>
<dbReference type="GO" id="GO:0030246">
    <property type="term" value="F:carbohydrate binding"/>
    <property type="evidence" value="ECO:0007669"/>
    <property type="project" value="UniProtKB-UniRule"/>
</dbReference>
<dbReference type="Gene3D" id="2.60.120.200">
    <property type="match status" value="1"/>
</dbReference>
<dbReference type="Pfam" id="PF00337">
    <property type="entry name" value="Gal-bind_lectin"/>
    <property type="match status" value="1"/>
</dbReference>
<evidence type="ECO:0000313" key="7">
    <source>
        <dbReference type="WBParaSite" id="DME_0001040801-mRNA-1"/>
    </source>
</evidence>
<dbReference type="AlphaFoldDB" id="A0A0N4UQV2"/>
<dbReference type="PANTHER" id="PTHR11346">
    <property type="entry name" value="GALECTIN"/>
    <property type="match status" value="1"/>
</dbReference>
<dbReference type="PANTHER" id="PTHR11346:SF171">
    <property type="entry name" value="GALECTIN"/>
    <property type="match status" value="1"/>
</dbReference>
<dbReference type="PROSITE" id="PS51304">
    <property type="entry name" value="GALECTIN"/>
    <property type="match status" value="1"/>
</dbReference>
<dbReference type="STRING" id="318479.A0A0N4UQV2"/>
<accession>A0A0N4UQV2</accession>